<keyword evidence="6" id="KW-0969">Cilium</keyword>
<dbReference type="AlphaFoldDB" id="A0A5R9ACE7"/>
<keyword evidence="6" id="KW-0282">Flagellum</keyword>
<keyword evidence="6" id="KW-0966">Cell projection</keyword>
<dbReference type="InterPro" id="IPR001624">
    <property type="entry name" value="FliE"/>
</dbReference>
<dbReference type="GO" id="GO:0003774">
    <property type="term" value="F:cytoskeletal motor activity"/>
    <property type="evidence" value="ECO:0007669"/>
    <property type="project" value="InterPro"/>
</dbReference>
<evidence type="ECO:0000256" key="5">
    <source>
        <dbReference type="HAMAP-Rule" id="MF_00724"/>
    </source>
</evidence>
<dbReference type="GO" id="GO:0009425">
    <property type="term" value="C:bacterial-type flagellum basal body"/>
    <property type="evidence" value="ECO:0007669"/>
    <property type="project" value="UniProtKB-SubCell"/>
</dbReference>
<name>A0A5R9ACE7_PSENT</name>
<dbReference type="RefSeq" id="WP_138213263.1">
    <property type="nucleotide sequence ID" value="NZ_VASG01000002.1"/>
</dbReference>
<evidence type="ECO:0000313" key="7">
    <source>
        <dbReference type="Proteomes" id="UP000307510"/>
    </source>
</evidence>
<dbReference type="Proteomes" id="UP000307510">
    <property type="component" value="Unassembled WGS sequence"/>
</dbReference>
<evidence type="ECO:0000313" key="6">
    <source>
        <dbReference type="EMBL" id="TLP76288.1"/>
    </source>
</evidence>
<gene>
    <name evidence="5" type="primary">fliE</name>
    <name evidence="6" type="ORF">FEA48_07780</name>
</gene>
<reference evidence="7" key="2">
    <citation type="submission" date="2019-06" db="EMBL/GenBank/DDBJ databases">
        <title>AzeR, a transcriptional regulator that responds to azelaic acid in Pseudomonas nitroreducens.</title>
        <authorList>
            <person name="Bez C."/>
            <person name="Javvadi S.G."/>
            <person name="Bertani I."/>
            <person name="Devescovi G."/>
            <person name="Studholme D.J."/>
            <person name="Geller A."/>
            <person name="Levy A."/>
            <person name="Venturi V."/>
        </authorList>
    </citation>
    <scope>NUCLEOTIDE SEQUENCE [LARGE SCALE GENOMIC DNA]</scope>
    <source>
        <strain evidence="7">DSM 9128</strain>
    </source>
</reference>
<reference evidence="6 7" key="1">
    <citation type="submission" date="2019-05" db="EMBL/GenBank/DDBJ databases">
        <authorList>
            <person name="Moore K."/>
            <person name="O'Neill P."/>
            <person name="Farbos A."/>
            <person name="Studholme D.J."/>
        </authorList>
    </citation>
    <scope>NUCLEOTIDE SEQUENCE [LARGE SCALE GENOMIC DNA]</scope>
    <source>
        <strain evidence="6 7">DSM 9128</strain>
    </source>
</reference>
<comment type="similarity">
    <text evidence="2 5">Belongs to the FliE family.</text>
</comment>
<accession>A0A5R9ACE7</accession>
<dbReference type="HAMAP" id="MF_00724">
    <property type="entry name" value="FliE"/>
    <property type="match status" value="1"/>
</dbReference>
<dbReference type="GO" id="GO:0005198">
    <property type="term" value="F:structural molecule activity"/>
    <property type="evidence" value="ECO:0007669"/>
    <property type="project" value="InterPro"/>
</dbReference>
<dbReference type="GO" id="GO:0071973">
    <property type="term" value="P:bacterial-type flagellum-dependent cell motility"/>
    <property type="evidence" value="ECO:0007669"/>
    <property type="project" value="InterPro"/>
</dbReference>
<dbReference type="PANTHER" id="PTHR34653:SF1">
    <property type="entry name" value="FLAGELLAR HOOK-BASAL BODY COMPLEX PROTEIN FLIE"/>
    <property type="match status" value="1"/>
</dbReference>
<dbReference type="PANTHER" id="PTHR34653">
    <property type="match status" value="1"/>
</dbReference>
<comment type="caution">
    <text evidence="6">The sequence shown here is derived from an EMBL/GenBank/DDBJ whole genome shotgun (WGS) entry which is preliminary data.</text>
</comment>
<evidence type="ECO:0000256" key="2">
    <source>
        <dbReference type="ARBA" id="ARBA00009272"/>
    </source>
</evidence>
<organism evidence="6 7">
    <name type="scientific">Pseudomonas nitroreducens</name>
    <dbReference type="NCBI Taxonomy" id="46680"/>
    <lineage>
        <taxon>Bacteria</taxon>
        <taxon>Pseudomonadati</taxon>
        <taxon>Pseudomonadota</taxon>
        <taxon>Gammaproteobacteria</taxon>
        <taxon>Pseudomonadales</taxon>
        <taxon>Pseudomonadaceae</taxon>
        <taxon>Pseudomonas</taxon>
    </lineage>
</organism>
<dbReference type="Pfam" id="PF02049">
    <property type="entry name" value="FliE"/>
    <property type="match status" value="1"/>
</dbReference>
<evidence type="ECO:0000256" key="1">
    <source>
        <dbReference type="ARBA" id="ARBA00004117"/>
    </source>
</evidence>
<proteinExistence type="inferred from homology"/>
<evidence type="ECO:0000256" key="4">
    <source>
        <dbReference type="ARBA" id="ARBA00023143"/>
    </source>
</evidence>
<comment type="subcellular location">
    <subcellularLocation>
        <location evidence="1 5">Bacterial flagellum basal body</location>
    </subcellularLocation>
</comment>
<evidence type="ECO:0000256" key="3">
    <source>
        <dbReference type="ARBA" id="ARBA00018024"/>
    </source>
</evidence>
<keyword evidence="4 5" id="KW-0975">Bacterial flagellum</keyword>
<protein>
    <recommendedName>
        <fullName evidence="3 5">Flagellar hook-basal body complex protein FliE</fullName>
    </recommendedName>
</protein>
<sequence>MSSIMQVQQDMLDRMNRYADLASGPAVRPAAQLATQFDERAQAPGIGASFEQALRSVDAEQHKSSAAMAAVDSGQSEDLVGAMIQSQKASVSFSALLQVRNKLTGAFDEIIRMPL</sequence>
<dbReference type="EMBL" id="VASG01000002">
    <property type="protein sequence ID" value="TLP76288.1"/>
    <property type="molecule type" value="Genomic_DNA"/>
</dbReference>